<comment type="similarity">
    <text evidence="1">Belongs to the peptidase C56 family.</text>
</comment>
<dbReference type="Pfam" id="PF01965">
    <property type="entry name" value="DJ-1_PfpI"/>
    <property type="match status" value="1"/>
</dbReference>
<reference evidence="3 4" key="1">
    <citation type="submission" date="2020-05" db="EMBL/GenBank/DDBJ databases">
        <title>MicrobeNet Type strains.</title>
        <authorList>
            <person name="Nicholson A.C."/>
        </authorList>
    </citation>
    <scope>NUCLEOTIDE SEQUENCE [LARGE SCALE GENOMIC DNA]</scope>
    <source>
        <strain evidence="3 4">JCM 3224</strain>
    </source>
</reference>
<comment type="caution">
    <text evidence="3">The sequence shown here is derived from an EMBL/GenBank/DDBJ whole genome shotgun (WGS) entry which is preliminary data.</text>
</comment>
<name>A0A849BWY1_9NOCA</name>
<evidence type="ECO:0000259" key="2">
    <source>
        <dbReference type="Pfam" id="PF01965"/>
    </source>
</evidence>
<dbReference type="GO" id="GO:0008233">
    <property type="term" value="F:peptidase activity"/>
    <property type="evidence" value="ECO:0007669"/>
    <property type="project" value="UniProtKB-KW"/>
</dbReference>
<protein>
    <submittedName>
        <fullName evidence="3">Protease</fullName>
    </submittedName>
</protein>
<evidence type="ECO:0000256" key="1">
    <source>
        <dbReference type="ARBA" id="ARBA00008542"/>
    </source>
</evidence>
<organism evidence="3 4">
    <name type="scientific">Nocardia uniformis</name>
    <dbReference type="NCBI Taxonomy" id="53432"/>
    <lineage>
        <taxon>Bacteria</taxon>
        <taxon>Bacillati</taxon>
        <taxon>Actinomycetota</taxon>
        <taxon>Actinomycetes</taxon>
        <taxon>Mycobacteriales</taxon>
        <taxon>Nocardiaceae</taxon>
        <taxon>Nocardia</taxon>
    </lineage>
</organism>
<keyword evidence="3" id="KW-0645">Protease</keyword>
<proteinExistence type="inferred from homology"/>
<dbReference type="RefSeq" id="WP_067524589.1">
    <property type="nucleotide sequence ID" value="NZ_JABELX010000005.1"/>
</dbReference>
<dbReference type="SUPFAM" id="SSF52317">
    <property type="entry name" value="Class I glutamine amidotransferase-like"/>
    <property type="match status" value="1"/>
</dbReference>
<accession>A0A849BWY1</accession>
<feature type="domain" description="DJ-1/PfpI" evidence="2">
    <location>
        <begin position="9"/>
        <end position="176"/>
    </location>
</feature>
<keyword evidence="3" id="KW-0378">Hydrolase</keyword>
<dbReference type="PROSITE" id="PS51276">
    <property type="entry name" value="PEPTIDASE_C56_PFPI"/>
    <property type="match status" value="1"/>
</dbReference>
<dbReference type="PANTHER" id="PTHR42733:SF12">
    <property type="entry name" value="PROTEINASE"/>
    <property type="match status" value="1"/>
</dbReference>
<dbReference type="GO" id="GO:0006508">
    <property type="term" value="P:proteolysis"/>
    <property type="evidence" value="ECO:0007669"/>
    <property type="project" value="UniProtKB-KW"/>
</dbReference>
<dbReference type="Proteomes" id="UP000586827">
    <property type="component" value="Unassembled WGS sequence"/>
</dbReference>
<dbReference type="InterPro" id="IPR002818">
    <property type="entry name" value="DJ-1/PfpI"/>
</dbReference>
<dbReference type="PANTHER" id="PTHR42733">
    <property type="entry name" value="DJ-1 PROTEIN"/>
    <property type="match status" value="1"/>
</dbReference>
<evidence type="ECO:0000313" key="3">
    <source>
        <dbReference type="EMBL" id="NNH71103.1"/>
    </source>
</evidence>
<dbReference type="InterPro" id="IPR029062">
    <property type="entry name" value="Class_I_gatase-like"/>
</dbReference>
<dbReference type="AlphaFoldDB" id="A0A849BWY1"/>
<evidence type="ECO:0000313" key="4">
    <source>
        <dbReference type="Proteomes" id="UP000586827"/>
    </source>
</evidence>
<gene>
    <name evidence="3" type="ORF">HLB23_14715</name>
</gene>
<dbReference type="InterPro" id="IPR006286">
    <property type="entry name" value="C56_PfpI-like"/>
</dbReference>
<dbReference type="Gene3D" id="3.40.50.880">
    <property type="match status" value="1"/>
</dbReference>
<sequence>MTTTLTGRSIAFLVANEGVEQIELRHPWNTLRTLGARITLIAPEPGFVQAFHHLDRADRFPVDLRTTDAVASDYDAVVLPGGVANPDILRRDSATHRLLREAHRANIPIAAICHGPWTLIDAGLVANRTLAAGPSLATDLTNAGATWTPCRVHVDDSLITAQGIDDVEEFTNRLIEMLVPAG</sequence>
<keyword evidence="4" id="KW-1185">Reference proteome</keyword>
<dbReference type="EMBL" id="JABELX010000005">
    <property type="protein sequence ID" value="NNH71103.1"/>
    <property type="molecule type" value="Genomic_DNA"/>
</dbReference>